<keyword evidence="1" id="KW-0472">Membrane</keyword>
<feature type="transmembrane region" description="Helical" evidence="1">
    <location>
        <begin position="125"/>
        <end position="146"/>
    </location>
</feature>
<evidence type="ECO:0000256" key="1">
    <source>
        <dbReference type="SAM" id="Phobius"/>
    </source>
</evidence>
<feature type="transmembrane region" description="Helical" evidence="1">
    <location>
        <begin position="22"/>
        <end position="40"/>
    </location>
</feature>
<sequence>MTPLMWSPLGQLLDWLSLLPQWVRPWVFAALLMALIWALVRRSLVKRVAKISLRIGLAAVSALAALVLGVEFVDTRRRRARGQQPRPLCISVGAFAESTAFWAGSAAERVNQMTCAKRRWPSKTLAAVSGVGLLCWLILASSPALAAPTAVGGKAYDLWRQVERWADVDPDRITELTIDPAPVMQLRGSDVVLATSKSHKARKAVIWLAEGGKPLAAVMLDANGTAVVHVTNANRGSLARGRIFRVEYGRTMVYLRMI</sequence>
<organism evidence="2 3">
    <name type="scientific">Kribbella qitaiheensis</name>
    <dbReference type="NCBI Taxonomy" id="1544730"/>
    <lineage>
        <taxon>Bacteria</taxon>
        <taxon>Bacillati</taxon>
        <taxon>Actinomycetota</taxon>
        <taxon>Actinomycetes</taxon>
        <taxon>Propionibacteriales</taxon>
        <taxon>Kribbellaceae</taxon>
        <taxon>Kribbella</taxon>
    </lineage>
</organism>
<protein>
    <submittedName>
        <fullName evidence="2">Uncharacterized protein</fullName>
    </submittedName>
</protein>
<dbReference type="KEGG" id="kqi:F1D05_36635"/>
<gene>
    <name evidence="2" type="ORF">F1D05_36635</name>
</gene>
<keyword evidence="1" id="KW-0812">Transmembrane</keyword>
<feature type="transmembrane region" description="Helical" evidence="1">
    <location>
        <begin position="52"/>
        <end position="73"/>
    </location>
</feature>
<proteinExistence type="predicted"/>
<accession>A0A7G6X855</accession>
<reference evidence="3" key="1">
    <citation type="submission" date="2019-09" db="EMBL/GenBank/DDBJ databases">
        <title>Antimicrobial potential of Antarctic Bacteria.</title>
        <authorList>
            <person name="Benaud N."/>
            <person name="Edwards R.J."/>
            <person name="Ferrari B.C."/>
        </authorList>
    </citation>
    <scope>NUCLEOTIDE SEQUENCE [LARGE SCALE GENOMIC DNA]</scope>
    <source>
        <strain evidence="3">SPB151</strain>
    </source>
</reference>
<dbReference type="EMBL" id="CP043661">
    <property type="protein sequence ID" value="QNE22420.1"/>
    <property type="molecule type" value="Genomic_DNA"/>
</dbReference>
<reference evidence="2 3" key="2">
    <citation type="journal article" date="2020" name="Microbiol. Resour. Announc.">
        <title>Antarctic desert soil bacteria exhibit high novel natural product potential, evaluated through long-read genome sequencing and comparative genomics.</title>
        <authorList>
            <person name="Benaud N."/>
            <person name="Edwards R.J."/>
            <person name="Amos T.G."/>
            <person name="D'Agostino P.M."/>
            <person name="Gutierrez-Chavez C."/>
            <person name="Montgomery K."/>
            <person name="Nicetic I."/>
            <person name="Ferrari B.C."/>
        </authorList>
    </citation>
    <scope>NUCLEOTIDE SEQUENCE [LARGE SCALE GENOMIC DNA]</scope>
    <source>
        <strain evidence="2 3">SPB151</strain>
    </source>
</reference>
<feature type="transmembrane region" description="Helical" evidence="1">
    <location>
        <begin position="85"/>
        <end position="104"/>
    </location>
</feature>
<keyword evidence="3" id="KW-1185">Reference proteome</keyword>
<evidence type="ECO:0000313" key="3">
    <source>
        <dbReference type="Proteomes" id="UP000515563"/>
    </source>
</evidence>
<dbReference type="AlphaFoldDB" id="A0A7G6X855"/>
<keyword evidence="1" id="KW-1133">Transmembrane helix</keyword>
<name>A0A7G6X855_9ACTN</name>
<dbReference type="Proteomes" id="UP000515563">
    <property type="component" value="Chromosome"/>
</dbReference>
<evidence type="ECO:0000313" key="2">
    <source>
        <dbReference type="EMBL" id="QNE22420.1"/>
    </source>
</evidence>
<dbReference type="RefSeq" id="WP_185444832.1">
    <property type="nucleotide sequence ID" value="NZ_CP043661.1"/>
</dbReference>